<gene>
    <name evidence="1" type="ORF">HDF22_004224</name>
</gene>
<evidence type="ECO:0000313" key="1">
    <source>
        <dbReference type="EMBL" id="MBB6130085.1"/>
    </source>
</evidence>
<sequence length="145" mass="16190">MFEKLFLLVKNNAGMAVVNNPVIPAKHREAVMIEASSSIIEVLKGQMENGKLKELIKYFQSSGIYNHSLVSSIVNRFANRLNTFYHIDPVQSLATANALIPQVMKELVRESKSEQIKEFGLTNMLTKLNGNKADLSLLVNKLMVA</sequence>
<dbReference type="AlphaFoldDB" id="A0A841JP32"/>
<dbReference type="RefSeq" id="WP_183589008.1">
    <property type="nucleotide sequence ID" value="NZ_JACHCA010000013.1"/>
</dbReference>
<reference evidence="1 2" key="1">
    <citation type="submission" date="2020-08" db="EMBL/GenBank/DDBJ databases">
        <title>Genomic Encyclopedia of Type Strains, Phase IV (KMG-V): Genome sequencing to study the core and pangenomes of soil and plant-associated prokaryotes.</title>
        <authorList>
            <person name="Whitman W."/>
        </authorList>
    </citation>
    <scope>NUCLEOTIDE SEQUENCE [LARGE SCALE GENOMIC DNA]</scope>
    <source>
        <strain evidence="1 2">MP601</strain>
    </source>
</reference>
<protein>
    <submittedName>
        <fullName evidence="1">Uncharacterized protein</fullName>
    </submittedName>
</protein>
<comment type="caution">
    <text evidence="1">The sequence shown here is derived from an EMBL/GenBank/DDBJ whole genome shotgun (WGS) entry which is preliminary data.</text>
</comment>
<name>A0A841JP32_9SPHI</name>
<evidence type="ECO:0000313" key="2">
    <source>
        <dbReference type="Proteomes" id="UP000548326"/>
    </source>
</evidence>
<dbReference type="EMBL" id="JACHCA010000013">
    <property type="protein sequence ID" value="MBB6130085.1"/>
    <property type="molecule type" value="Genomic_DNA"/>
</dbReference>
<accession>A0A841JP32</accession>
<dbReference type="Proteomes" id="UP000548326">
    <property type="component" value="Unassembled WGS sequence"/>
</dbReference>
<organism evidence="1 2">
    <name type="scientific">Mucilaginibacter lappiensis</name>
    <dbReference type="NCBI Taxonomy" id="354630"/>
    <lineage>
        <taxon>Bacteria</taxon>
        <taxon>Pseudomonadati</taxon>
        <taxon>Bacteroidota</taxon>
        <taxon>Sphingobacteriia</taxon>
        <taxon>Sphingobacteriales</taxon>
        <taxon>Sphingobacteriaceae</taxon>
        <taxon>Mucilaginibacter</taxon>
    </lineage>
</organism>
<proteinExistence type="predicted"/>